<dbReference type="InterPro" id="IPR036249">
    <property type="entry name" value="Thioredoxin-like_sf"/>
</dbReference>
<dbReference type="PROSITE" id="PS51354">
    <property type="entry name" value="GLUTAREDOXIN_2"/>
    <property type="match status" value="1"/>
</dbReference>
<dbReference type="SUPFAM" id="SSF52833">
    <property type="entry name" value="Thioredoxin-like"/>
    <property type="match status" value="1"/>
</dbReference>
<reference evidence="1 2" key="1">
    <citation type="journal article" date="2016" name="Nat. Commun.">
        <title>Thousands of microbial genomes shed light on interconnected biogeochemical processes in an aquifer system.</title>
        <authorList>
            <person name="Anantharaman K."/>
            <person name="Brown C.T."/>
            <person name="Hug L.A."/>
            <person name="Sharon I."/>
            <person name="Castelle C.J."/>
            <person name="Probst A.J."/>
            <person name="Thomas B.C."/>
            <person name="Singh A."/>
            <person name="Wilkins M.J."/>
            <person name="Karaoz U."/>
            <person name="Brodie E.L."/>
            <person name="Williams K.H."/>
            <person name="Hubbard S.S."/>
            <person name="Banfield J.F."/>
        </authorList>
    </citation>
    <scope>NUCLEOTIDE SEQUENCE [LARGE SCALE GENOMIC DNA]</scope>
</reference>
<dbReference type="Gene3D" id="3.40.30.10">
    <property type="entry name" value="Glutaredoxin"/>
    <property type="match status" value="1"/>
</dbReference>
<protein>
    <submittedName>
        <fullName evidence="1">Uncharacterized protein</fullName>
    </submittedName>
</protein>
<name>A0A1F7RTX5_9BACT</name>
<comment type="caution">
    <text evidence="1">The sequence shown here is derived from an EMBL/GenBank/DDBJ whole genome shotgun (WGS) entry which is preliminary data.</text>
</comment>
<proteinExistence type="predicted"/>
<gene>
    <name evidence="1" type="ORF">A2149_00050</name>
</gene>
<dbReference type="InterPro" id="IPR052565">
    <property type="entry name" value="Glutaredoxin-like_YDR286C"/>
</dbReference>
<dbReference type="PANTHER" id="PTHR33558">
    <property type="entry name" value="GLUTAREDOXIN-LIKE PROTEIN C5ORF63 HOMOLOG"/>
    <property type="match status" value="1"/>
</dbReference>
<organism evidence="1 2">
    <name type="scientific">Candidatus Schekmanbacteria bacterium RBG_16_38_11</name>
    <dbReference type="NCBI Taxonomy" id="1817880"/>
    <lineage>
        <taxon>Bacteria</taxon>
        <taxon>Candidatus Schekmaniibacteriota</taxon>
    </lineage>
</organism>
<dbReference type="PANTHER" id="PTHR33558:SF1">
    <property type="entry name" value="GLUTAREDOXIN-LIKE PROTEIN C5ORF63 HOMOLOG"/>
    <property type="match status" value="1"/>
</dbReference>
<dbReference type="AlphaFoldDB" id="A0A1F7RTX5"/>
<dbReference type="EMBL" id="MGDF01000114">
    <property type="protein sequence ID" value="OGL45009.1"/>
    <property type="molecule type" value="Genomic_DNA"/>
</dbReference>
<evidence type="ECO:0000313" key="2">
    <source>
        <dbReference type="Proteomes" id="UP000178435"/>
    </source>
</evidence>
<dbReference type="Proteomes" id="UP000178435">
    <property type="component" value="Unassembled WGS sequence"/>
</dbReference>
<accession>A0A1F7RTX5</accession>
<sequence length="76" mass="8917">MVEIYSKPNCCLCDEAKKILLKAQKTHPFTLEETDISLDKTLLEKYKEEIPVIFINGRKAFKFRLTEEELIKKLKA</sequence>
<evidence type="ECO:0000313" key="1">
    <source>
        <dbReference type="EMBL" id="OGL45009.1"/>
    </source>
</evidence>
<dbReference type="Pfam" id="PF05768">
    <property type="entry name" value="Glrx-like"/>
    <property type="match status" value="1"/>
</dbReference>
<dbReference type="InterPro" id="IPR008554">
    <property type="entry name" value="Glutaredoxin-like"/>
</dbReference>